<dbReference type="EMBL" id="LIAE01006371">
    <property type="protein sequence ID" value="PAV90515.1"/>
    <property type="molecule type" value="Genomic_DNA"/>
</dbReference>
<keyword evidence="1" id="KW-0433">Leucine-rich repeat</keyword>
<keyword evidence="2" id="KW-0677">Repeat</keyword>
<dbReference type="SUPFAM" id="SSF52075">
    <property type="entry name" value="Outer arm dynein light chain 1"/>
    <property type="match status" value="1"/>
</dbReference>
<dbReference type="PANTHER" id="PTHR48051:SF1">
    <property type="entry name" value="RAS SUPPRESSOR PROTEIN 1"/>
    <property type="match status" value="1"/>
</dbReference>
<dbReference type="Pfam" id="PF00560">
    <property type="entry name" value="LRR_1"/>
    <property type="match status" value="1"/>
</dbReference>
<name>A0A2A2LX14_9BILA</name>
<dbReference type="InterPro" id="IPR032675">
    <property type="entry name" value="LRR_dom_sf"/>
</dbReference>
<proteinExistence type="predicted"/>
<dbReference type="OrthoDB" id="1060944at2759"/>
<evidence type="ECO:0000313" key="3">
    <source>
        <dbReference type="EMBL" id="PAV90515.1"/>
    </source>
</evidence>
<comment type="caution">
    <text evidence="3">The sequence shown here is derived from an EMBL/GenBank/DDBJ whole genome shotgun (WGS) entry which is preliminary data.</text>
</comment>
<dbReference type="PANTHER" id="PTHR48051">
    <property type="match status" value="1"/>
</dbReference>
<dbReference type="InterPro" id="IPR001611">
    <property type="entry name" value="Leu-rich_rpt"/>
</dbReference>
<reference evidence="3 4" key="1">
    <citation type="journal article" date="2017" name="Curr. Biol.">
        <title>Genome architecture and evolution of a unichromosomal asexual nematode.</title>
        <authorList>
            <person name="Fradin H."/>
            <person name="Zegar C."/>
            <person name="Gutwein M."/>
            <person name="Lucas J."/>
            <person name="Kovtun M."/>
            <person name="Corcoran D."/>
            <person name="Baugh L.R."/>
            <person name="Kiontke K."/>
            <person name="Gunsalus K."/>
            <person name="Fitch D.H."/>
            <person name="Piano F."/>
        </authorList>
    </citation>
    <scope>NUCLEOTIDE SEQUENCE [LARGE SCALE GENOMIC DNA]</scope>
    <source>
        <strain evidence="3">PF1309</strain>
    </source>
</reference>
<organism evidence="3 4">
    <name type="scientific">Diploscapter pachys</name>
    <dbReference type="NCBI Taxonomy" id="2018661"/>
    <lineage>
        <taxon>Eukaryota</taxon>
        <taxon>Metazoa</taxon>
        <taxon>Ecdysozoa</taxon>
        <taxon>Nematoda</taxon>
        <taxon>Chromadorea</taxon>
        <taxon>Rhabditida</taxon>
        <taxon>Rhabditina</taxon>
        <taxon>Rhabditomorpha</taxon>
        <taxon>Rhabditoidea</taxon>
        <taxon>Rhabditidae</taxon>
        <taxon>Diploscapter</taxon>
    </lineage>
</organism>
<dbReference type="Gene3D" id="3.80.10.10">
    <property type="entry name" value="Ribonuclease Inhibitor"/>
    <property type="match status" value="1"/>
</dbReference>
<dbReference type="STRING" id="2018661.A0A2A2LX14"/>
<dbReference type="PROSITE" id="PS51450">
    <property type="entry name" value="LRR"/>
    <property type="match status" value="1"/>
</dbReference>
<evidence type="ECO:0000256" key="2">
    <source>
        <dbReference type="ARBA" id="ARBA00022737"/>
    </source>
</evidence>
<gene>
    <name evidence="3" type="ORF">WR25_27163</name>
</gene>
<dbReference type="Proteomes" id="UP000218231">
    <property type="component" value="Unassembled WGS sequence"/>
</dbReference>
<keyword evidence="4" id="KW-1185">Reference proteome</keyword>
<accession>A0A2A2LX14</accession>
<sequence length="181" mass="20240">MALPGFPLAAGRGVTQVIERCENAKTTGFLDLSSCSLMYIADAIYLVLKGYDNIDKISLRNNDLKKCPKKIFDRFPETKIFNIESNQVSEIPDELSAWTSLKGLNAANNLLTAFAESIYSLENLLILDLSGNQIVEIDVERLYENCSKLAKLNLSKNPLSDEVRQKLESSPKKPENLRLTL</sequence>
<protein>
    <submittedName>
        <fullName evidence="3">Uncharacterized protein</fullName>
    </submittedName>
</protein>
<evidence type="ECO:0000256" key="1">
    <source>
        <dbReference type="ARBA" id="ARBA00022614"/>
    </source>
</evidence>
<evidence type="ECO:0000313" key="4">
    <source>
        <dbReference type="Proteomes" id="UP000218231"/>
    </source>
</evidence>
<dbReference type="AlphaFoldDB" id="A0A2A2LX14"/>
<dbReference type="InterPro" id="IPR050216">
    <property type="entry name" value="LRR_domain-containing"/>
</dbReference>
<dbReference type="GO" id="GO:0005737">
    <property type="term" value="C:cytoplasm"/>
    <property type="evidence" value="ECO:0007669"/>
    <property type="project" value="TreeGrafter"/>
</dbReference>